<reference evidence="3" key="1">
    <citation type="submission" date="2024-03" db="EMBL/GenBank/DDBJ databases">
        <title>WGS assembly of Saponaria officinalis var. Norfolk2.</title>
        <authorList>
            <person name="Jenkins J."/>
            <person name="Shu S."/>
            <person name="Grimwood J."/>
            <person name="Barry K."/>
            <person name="Goodstein D."/>
            <person name="Schmutz J."/>
            <person name="Leebens-Mack J."/>
            <person name="Osbourn A."/>
        </authorList>
    </citation>
    <scope>NUCLEOTIDE SEQUENCE [LARGE SCALE GENOMIC DNA]</scope>
    <source>
        <strain evidence="3">JIC</strain>
    </source>
</reference>
<proteinExistence type="predicted"/>
<dbReference type="Proteomes" id="UP001443914">
    <property type="component" value="Unassembled WGS sequence"/>
</dbReference>
<keyword evidence="1" id="KW-0812">Transmembrane</keyword>
<evidence type="ECO:0000259" key="2">
    <source>
        <dbReference type="Pfam" id="PF08241"/>
    </source>
</evidence>
<dbReference type="GO" id="GO:0008757">
    <property type="term" value="F:S-adenosylmethionine-dependent methyltransferase activity"/>
    <property type="evidence" value="ECO:0007669"/>
    <property type="project" value="InterPro"/>
</dbReference>
<dbReference type="Gene3D" id="3.40.50.150">
    <property type="entry name" value="Vaccinia Virus protein VP39"/>
    <property type="match status" value="1"/>
</dbReference>
<dbReference type="InterPro" id="IPR029063">
    <property type="entry name" value="SAM-dependent_MTases_sf"/>
</dbReference>
<accession>A0AAW1NBE7</accession>
<dbReference type="Pfam" id="PF08241">
    <property type="entry name" value="Methyltransf_11"/>
    <property type="match status" value="1"/>
</dbReference>
<keyword evidence="4" id="KW-1185">Reference proteome</keyword>
<dbReference type="PANTHER" id="PTHR47291:SF1">
    <property type="entry name" value="PEPTIDE UPSTREAM PROTEIN"/>
    <property type="match status" value="1"/>
</dbReference>
<name>A0AAW1NBE7_SAPOF</name>
<protein>
    <recommendedName>
        <fullName evidence="2">Methyltransferase type 11 domain-containing protein</fullName>
    </recommendedName>
</protein>
<sequence length="463" mass="52088">MRNMGGMDNLRGFKALKWQAIHGSLIRRMLIRTLMFAIVISMLPLMQLVFDVDSTKPLLKFKACGGTDMGFMGLGSLLGRVLKPVTSTAFPYLRPKMCVENLNVTMDVVRELVSKNVLSYGGKALCIGDESELTVVTLREMGFDDVNEIRKHPFFMLKQKQVVFELDFEDNSFDFVVASDLSKVSIPALLVNEVERVLKPGGIAALLVGTENSSRDNLIRSATSISLFLKSSNVVDVVSLRDFDLVAFKKRPNNLGFFGQYRLPENCPSIKRNKPFMDKIEPLLNDKKFSYLPNFIDVPSKGKLVYIDMGAKETANFSDGNWFLPSYPIDSRAFSAYIVDHDALVLSSHVKTPGVTFIYHPALGGNVKEKANSFDDEEPLVDDDEFDFLVWFKETVEFADFVVLKMNVGKHEMKFLSELFESGAICFVDELFLHFSSDVGDGHTDLINSLRNVGVFSHQWWGK</sequence>
<evidence type="ECO:0000313" key="4">
    <source>
        <dbReference type="Proteomes" id="UP001443914"/>
    </source>
</evidence>
<gene>
    <name evidence="3" type="ORF">RND81_01G039900</name>
</gene>
<keyword evidence="1" id="KW-1133">Transmembrane helix</keyword>
<evidence type="ECO:0000256" key="1">
    <source>
        <dbReference type="SAM" id="Phobius"/>
    </source>
</evidence>
<dbReference type="InterPro" id="IPR013216">
    <property type="entry name" value="Methyltransf_11"/>
</dbReference>
<keyword evidence="1" id="KW-0472">Membrane</keyword>
<comment type="caution">
    <text evidence="3">The sequence shown here is derived from an EMBL/GenBank/DDBJ whole genome shotgun (WGS) entry which is preliminary data.</text>
</comment>
<dbReference type="SUPFAM" id="SSF53335">
    <property type="entry name" value="S-adenosyl-L-methionine-dependent methyltransferases"/>
    <property type="match status" value="1"/>
</dbReference>
<feature type="domain" description="Methyltransferase type 11" evidence="2">
    <location>
        <begin position="162"/>
        <end position="205"/>
    </location>
</feature>
<evidence type="ECO:0000313" key="3">
    <source>
        <dbReference type="EMBL" id="KAK9755636.1"/>
    </source>
</evidence>
<dbReference type="AlphaFoldDB" id="A0AAW1NBE7"/>
<dbReference type="EMBL" id="JBDFQZ010000001">
    <property type="protein sequence ID" value="KAK9755636.1"/>
    <property type="molecule type" value="Genomic_DNA"/>
</dbReference>
<feature type="transmembrane region" description="Helical" evidence="1">
    <location>
        <begin position="29"/>
        <end position="50"/>
    </location>
</feature>
<dbReference type="PANTHER" id="PTHR47291">
    <property type="entry name" value="PEPTIDE UPSTREAM PROTEIN"/>
    <property type="match status" value="1"/>
</dbReference>
<organism evidence="3 4">
    <name type="scientific">Saponaria officinalis</name>
    <name type="common">Common soapwort</name>
    <name type="synonym">Lychnis saponaria</name>
    <dbReference type="NCBI Taxonomy" id="3572"/>
    <lineage>
        <taxon>Eukaryota</taxon>
        <taxon>Viridiplantae</taxon>
        <taxon>Streptophyta</taxon>
        <taxon>Embryophyta</taxon>
        <taxon>Tracheophyta</taxon>
        <taxon>Spermatophyta</taxon>
        <taxon>Magnoliopsida</taxon>
        <taxon>eudicotyledons</taxon>
        <taxon>Gunneridae</taxon>
        <taxon>Pentapetalae</taxon>
        <taxon>Caryophyllales</taxon>
        <taxon>Caryophyllaceae</taxon>
        <taxon>Caryophylleae</taxon>
        <taxon>Saponaria</taxon>
    </lineage>
</organism>